<dbReference type="GO" id="GO:0016763">
    <property type="term" value="F:pentosyltransferase activity"/>
    <property type="evidence" value="ECO:0007669"/>
    <property type="project" value="TreeGrafter"/>
</dbReference>
<dbReference type="AlphaFoldDB" id="U2NJC4"/>
<organism evidence="9 10">
    <name type="scientific">Segatella baroniae F0067</name>
    <dbReference type="NCBI Taxonomy" id="1115809"/>
    <lineage>
        <taxon>Bacteria</taxon>
        <taxon>Pseudomonadati</taxon>
        <taxon>Bacteroidota</taxon>
        <taxon>Bacteroidia</taxon>
        <taxon>Bacteroidales</taxon>
        <taxon>Prevotellaceae</taxon>
        <taxon>Segatella</taxon>
    </lineage>
</organism>
<proteinExistence type="predicted"/>
<dbReference type="Proteomes" id="UP000016648">
    <property type="component" value="Unassembled WGS sequence"/>
</dbReference>
<feature type="transmembrane region" description="Helical" evidence="8">
    <location>
        <begin position="168"/>
        <end position="186"/>
    </location>
</feature>
<protein>
    <submittedName>
        <fullName evidence="9">Dolichyl-phosphate-mannose-protein mannosyltransferase</fullName>
    </submittedName>
</protein>
<evidence type="ECO:0000256" key="1">
    <source>
        <dbReference type="ARBA" id="ARBA00004651"/>
    </source>
</evidence>
<keyword evidence="4 9" id="KW-0808">Transferase</keyword>
<reference evidence="9 10" key="1">
    <citation type="submission" date="2013-08" db="EMBL/GenBank/DDBJ databases">
        <authorList>
            <person name="Durkin A.S."/>
            <person name="Haft D.R."/>
            <person name="McCorrison J."/>
            <person name="Torralba M."/>
            <person name="Gillis M."/>
            <person name="Haft D.H."/>
            <person name="Methe B."/>
            <person name="Sutton G."/>
            <person name="Nelson K.E."/>
        </authorList>
    </citation>
    <scope>NUCLEOTIDE SEQUENCE [LARGE SCALE GENOMIC DNA]</scope>
    <source>
        <strain evidence="9 10">F0067</strain>
    </source>
</reference>
<dbReference type="PANTHER" id="PTHR33908:SF11">
    <property type="entry name" value="MEMBRANE PROTEIN"/>
    <property type="match status" value="1"/>
</dbReference>
<feature type="transmembrane region" description="Helical" evidence="8">
    <location>
        <begin position="87"/>
        <end position="106"/>
    </location>
</feature>
<evidence type="ECO:0000256" key="7">
    <source>
        <dbReference type="ARBA" id="ARBA00023136"/>
    </source>
</evidence>
<keyword evidence="7 8" id="KW-0472">Membrane</keyword>
<dbReference type="GO" id="GO:0009103">
    <property type="term" value="P:lipopolysaccharide biosynthetic process"/>
    <property type="evidence" value="ECO:0007669"/>
    <property type="project" value="UniProtKB-ARBA"/>
</dbReference>
<keyword evidence="2" id="KW-1003">Cell membrane</keyword>
<evidence type="ECO:0000256" key="6">
    <source>
        <dbReference type="ARBA" id="ARBA00022989"/>
    </source>
</evidence>
<comment type="subcellular location">
    <subcellularLocation>
        <location evidence="1">Cell membrane</location>
        <topology evidence="1">Multi-pass membrane protein</topology>
    </subcellularLocation>
</comment>
<comment type="caution">
    <text evidence="9">The sequence shown here is derived from an EMBL/GenBank/DDBJ whole genome shotgun (WGS) entry which is preliminary data.</text>
</comment>
<evidence type="ECO:0000256" key="8">
    <source>
        <dbReference type="SAM" id="Phobius"/>
    </source>
</evidence>
<feature type="transmembrane region" description="Helical" evidence="8">
    <location>
        <begin position="326"/>
        <end position="348"/>
    </location>
</feature>
<dbReference type="InterPro" id="IPR050297">
    <property type="entry name" value="LipidA_mod_glycosyltrf_83"/>
</dbReference>
<evidence type="ECO:0000313" key="9">
    <source>
        <dbReference type="EMBL" id="ERK38220.1"/>
    </source>
</evidence>
<dbReference type="EMBL" id="AWEY01000044">
    <property type="protein sequence ID" value="ERK38220.1"/>
    <property type="molecule type" value="Genomic_DNA"/>
</dbReference>
<evidence type="ECO:0000256" key="5">
    <source>
        <dbReference type="ARBA" id="ARBA00022692"/>
    </source>
</evidence>
<dbReference type="PANTHER" id="PTHR33908">
    <property type="entry name" value="MANNOSYLTRANSFERASE YKCB-RELATED"/>
    <property type="match status" value="1"/>
</dbReference>
<dbReference type="RefSeq" id="WP_021590862.1">
    <property type="nucleotide sequence ID" value="NZ_AWEY01000044.1"/>
</dbReference>
<keyword evidence="10" id="KW-1185">Reference proteome</keyword>
<name>U2NJC4_9BACT</name>
<keyword evidence="5 8" id="KW-0812">Transmembrane</keyword>
<dbReference type="PATRIC" id="fig|1115809.3.peg.2516"/>
<evidence type="ECO:0000256" key="2">
    <source>
        <dbReference type="ARBA" id="ARBA00022475"/>
    </source>
</evidence>
<feature type="transmembrane region" description="Helical" evidence="8">
    <location>
        <begin position="7"/>
        <end position="29"/>
    </location>
</feature>
<evidence type="ECO:0000256" key="4">
    <source>
        <dbReference type="ARBA" id="ARBA00022679"/>
    </source>
</evidence>
<accession>U2NJC4</accession>
<keyword evidence="6 8" id="KW-1133">Transmembrane helix</keyword>
<evidence type="ECO:0000313" key="10">
    <source>
        <dbReference type="Proteomes" id="UP000016648"/>
    </source>
</evidence>
<feature type="transmembrane region" description="Helical" evidence="8">
    <location>
        <begin position="126"/>
        <end position="148"/>
    </location>
</feature>
<evidence type="ECO:0000256" key="3">
    <source>
        <dbReference type="ARBA" id="ARBA00022676"/>
    </source>
</evidence>
<sequence length="404" mass="45114">MQNRDRQITLGVAALFTLAQLLLLAHYGYTPYPDAEGYVLLARQSLVQGSLYPTLQQINHEPFIWNCGAINLVALSLWLTHSITPLLLFYAVLKGATAWLTTAVAHRLFGRRTALLTLALYVAYPANYGECTSVLSETPFVFLVMLAFHQALRHRPLAAGTLLALAQWIRPFALVFLLAWAVYAWAHGRRRSILSTCLSYAATLLLIGGSCQLRTGHFICQAQTGWMALLQYSVDHAAAPDTALLSTPDSLNAPQRNDLWRRRTLQWMARHPMEYLAQMPRKLGETYASDNVNFCAFLPDKATSPYLYGPLSLRSLWRDWPHLTPVQALTVFNLLFYATLLLLFLVAVARQPRRLLLPAAVVLLGTLMLLVAGHGEARFHIPFMPFVIMAITVGESTKGRKAKG</sequence>
<dbReference type="GO" id="GO:0005886">
    <property type="term" value="C:plasma membrane"/>
    <property type="evidence" value="ECO:0007669"/>
    <property type="project" value="UniProtKB-SubCell"/>
</dbReference>
<keyword evidence="3 9" id="KW-0328">Glycosyltransferase</keyword>
<gene>
    <name evidence="9" type="ORF">HMPREF9135_1033</name>
</gene>
<feature type="transmembrane region" description="Helical" evidence="8">
    <location>
        <begin position="355"/>
        <end position="373"/>
    </location>
</feature>